<reference evidence="18 19" key="1">
    <citation type="submission" date="2020-11" db="EMBL/GenBank/DDBJ databases">
        <title>Draft Genome Sequence and Secondary Metabolite Biosynthetic Potential of the Lysobacter niastensis Type strain DSM 18481.</title>
        <authorList>
            <person name="Turrini P."/>
            <person name="Artuso I."/>
            <person name="Tescari M."/>
            <person name="Lugli G.A."/>
            <person name="Frangipani E."/>
            <person name="Ventura M."/>
            <person name="Visca P."/>
        </authorList>
    </citation>
    <scope>NUCLEOTIDE SEQUENCE [LARGE SCALE GENOMIC DNA]</scope>
    <source>
        <strain evidence="18 19">DSM 18481</strain>
    </source>
</reference>
<keyword evidence="11 12" id="KW-0998">Cell outer membrane</keyword>
<dbReference type="PANTHER" id="PTHR32552:SF81">
    <property type="entry name" value="TONB-DEPENDENT OUTER MEMBRANE RECEPTOR"/>
    <property type="match status" value="1"/>
</dbReference>
<evidence type="ECO:0000256" key="5">
    <source>
        <dbReference type="ARBA" id="ARBA00022692"/>
    </source>
</evidence>
<feature type="domain" description="TonB-dependent receptor-like beta-barrel" evidence="16">
    <location>
        <begin position="255"/>
        <end position="719"/>
    </location>
</feature>
<evidence type="ECO:0000256" key="8">
    <source>
        <dbReference type="ARBA" id="ARBA00023065"/>
    </source>
</evidence>
<sequence length="756" mass="82091">MIRSSKAINIKPRNIKPRSGLAVAIACALLAPAAWAQDVSSQTEASADATTLGSVTVTARKREETLQEVPVAVTAFTAQALDKLNVEDLSDLDGQVPNLTIYAARGSSSTVTAYIRGIGQSDPLWGVDPGVGIYMDDVYIARPQGALLDVFDVERVEVLRGPQGTLYGKNTIGGAIKYISRGLTTGTQGFGSITIGNYNQLDVRAAIGGSVGDGALRGRMAVASLNRDGFGDNLTSGQEVSDKEILAARGQLGAYVSDNLDIQFAFDWMDDQSGVRGAKMLAPNRFAPTFAPLDDRYDVRNGMLNINDTSMKGASAAVNWRINEDWSAKYILAKRESDTETNIDFDTLPNKIADVKAFYSDEQVSNELQVNYDAGGRARGVMGIYAFDGEAGGQVLNNFFNLSFGDTQGTVYTDSIAAYADWTFDLTEKLKLDVGARYTDEKKHAVVLNRCYTDATFSTLAVRCAANNPTPIAANFDKRIGFENTSPKISLDYQITPDVMVYGLATRGFKSGGFNIRAQATAVPRSAEPFDDETVDSYEIGSKMAFFDQKLFLNLAAFHNEYEDIQLSVFTAYDSNGDGTNDAFFGDFTNAGKGTIDGAEVEYQWLPTPHWLISGNLAWLDAKYDEFLYAGIDIADEQEFTNAPDFSGAINVEYRTDLSNGGNLSARVGYTYQSDVVATTEIVRTGAQPITQDGYGLVNAGMIWTINDAWSLSLQGTNLADKEYRTTGYNLNAALGVMTGFYGPPRQYSLAVRYQF</sequence>
<evidence type="ECO:0000256" key="15">
    <source>
        <dbReference type="SAM" id="SignalP"/>
    </source>
</evidence>
<dbReference type="RefSeq" id="WP_194931030.1">
    <property type="nucleotide sequence ID" value="NZ_JADLZT010000005.1"/>
</dbReference>
<organism evidence="18 19">
    <name type="scientific">Lysobacter niastensis</name>
    <dbReference type="NCBI Taxonomy" id="380629"/>
    <lineage>
        <taxon>Bacteria</taxon>
        <taxon>Pseudomonadati</taxon>
        <taxon>Pseudomonadota</taxon>
        <taxon>Gammaproteobacteria</taxon>
        <taxon>Lysobacterales</taxon>
        <taxon>Lysobacteraceae</taxon>
        <taxon>Lysobacter</taxon>
    </lineage>
</organism>
<evidence type="ECO:0000256" key="14">
    <source>
        <dbReference type="RuleBase" id="RU003357"/>
    </source>
</evidence>
<evidence type="ECO:0000259" key="17">
    <source>
        <dbReference type="Pfam" id="PF07715"/>
    </source>
</evidence>
<dbReference type="InterPro" id="IPR012910">
    <property type="entry name" value="Plug_dom"/>
</dbReference>
<dbReference type="InterPro" id="IPR010917">
    <property type="entry name" value="TonB_rcpt_CS"/>
</dbReference>
<evidence type="ECO:0000259" key="16">
    <source>
        <dbReference type="Pfam" id="PF00593"/>
    </source>
</evidence>
<keyword evidence="5 12" id="KW-0812">Transmembrane</keyword>
<comment type="caution">
    <text evidence="18">The sequence shown here is derived from an EMBL/GenBank/DDBJ whole genome shotgun (WGS) entry which is preliminary data.</text>
</comment>
<evidence type="ECO:0000256" key="4">
    <source>
        <dbReference type="ARBA" id="ARBA00022496"/>
    </source>
</evidence>
<dbReference type="Proteomes" id="UP001429984">
    <property type="component" value="Unassembled WGS sequence"/>
</dbReference>
<dbReference type="InterPro" id="IPR000531">
    <property type="entry name" value="Beta-barrel_TonB"/>
</dbReference>
<dbReference type="SUPFAM" id="SSF56935">
    <property type="entry name" value="Porins"/>
    <property type="match status" value="1"/>
</dbReference>
<dbReference type="EMBL" id="JADLZT010000005">
    <property type="protein sequence ID" value="MBF6024428.1"/>
    <property type="molecule type" value="Genomic_DNA"/>
</dbReference>
<keyword evidence="3 12" id="KW-1134">Transmembrane beta strand</keyword>
<feature type="signal peptide" evidence="15">
    <location>
        <begin position="1"/>
        <end position="36"/>
    </location>
</feature>
<gene>
    <name evidence="18" type="ORF">IU514_10345</name>
</gene>
<evidence type="ECO:0000256" key="13">
    <source>
        <dbReference type="PROSITE-ProRule" id="PRU10144"/>
    </source>
</evidence>
<accession>A0ABS0B6D3</accession>
<dbReference type="InterPro" id="IPR036942">
    <property type="entry name" value="Beta-barrel_TonB_sf"/>
</dbReference>
<proteinExistence type="inferred from homology"/>
<evidence type="ECO:0000256" key="1">
    <source>
        <dbReference type="ARBA" id="ARBA00004571"/>
    </source>
</evidence>
<dbReference type="PROSITE" id="PS52016">
    <property type="entry name" value="TONB_DEPENDENT_REC_3"/>
    <property type="match status" value="1"/>
</dbReference>
<feature type="domain" description="TonB-dependent receptor plug" evidence="17">
    <location>
        <begin position="66"/>
        <end position="175"/>
    </location>
</feature>
<protein>
    <submittedName>
        <fullName evidence="18">TonB-dependent receptor</fullName>
    </submittedName>
</protein>
<keyword evidence="6 15" id="KW-0732">Signal</keyword>
<dbReference type="Pfam" id="PF07715">
    <property type="entry name" value="Plug"/>
    <property type="match status" value="1"/>
</dbReference>
<dbReference type="PROSITE" id="PS01156">
    <property type="entry name" value="TONB_DEPENDENT_REC_2"/>
    <property type="match status" value="1"/>
</dbReference>
<evidence type="ECO:0000313" key="19">
    <source>
        <dbReference type="Proteomes" id="UP001429984"/>
    </source>
</evidence>
<evidence type="ECO:0000256" key="10">
    <source>
        <dbReference type="ARBA" id="ARBA00023136"/>
    </source>
</evidence>
<keyword evidence="19" id="KW-1185">Reference proteome</keyword>
<feature type="short sequence motif" description="TonB C-terminal box" evidence="13">
    <location>
        <begin position="739"/>
        <end position="756"/>
    </location>
</feature>
<dbReference type="Pfam" id="PF00593">
    <property type="entry name" value="TonB_dep_Rec_b-barrel"/>
    <property type="match status" value="1"/>
</dbReference>
<dbReference type="CDD" id="cd01347">
    <property type="entry name" value="ligand_gated_channel"/>
    <property type="match status" value="1"/>
</dbReference>
<evidence type="ECO:0000256" key="11">
    <source>
        <dbReference type="ARBA" id="ARBA00023237"/>
    </source>
</evidence>
<name>A0ABS0B6D3_9GAMM</name>
<evidence type="ECO:0000256" key="6">
    <source>
        <dbReference type="ARBA" id="ARBA00022729"/>
    </source>
</evidence>
<comment type="similarity">
    <text evidence="12 14">Belongs to the TonB-dependent receptor family.</text>
</comment>
<keyword evidence="2 12" id="KW-0813">Transport</keyword>
<keyword evidence="10 12" id="KW-0472">Membrane</keyword>
<dbReference type="PANTHER" id="PTHR32552">
    <property type="entry name" value="FERRICHROME IRON RECEPTOR-RELATED"/>
    <property type="match status" value="1"/>
</dbReference>
<feature type="chain" id="PRO_5045597684" evidence="15">
    <location>
        <begin position="37"/>
        <end position="756"/>
    </location>
</feature>
<evidence type="ECO:0000256" key="7">
    <source>
        <dbReference type="ARBA" id="ARBA00023004"/>
    </source>
</evidence>
<evidence type="ECO:0000256" key="3">
    <source>
        <dbReference type="ARBA" id="ARBA00022452"/>
    </source>
</evidence>
<keyword evidence="7" id="KW-0408">Iron</keyword>
<evidence type="ECO:0000256" key="9">
    <source>
        <dbReference type="ARBA" id="ARBA00023077"/>
    </source>
</evidence>
<evidence type="ECO:0000313" key="18">
    <source>
        <dbReference type="EMBL" id="MBF6024428.1"/>
    </source>
</evidence>
<keyword evidence="4" id="KW-0410">Iron transport</keyword>
<keyword evidence="9 14" id="KW-0798">TonB box</keyword>
<dbReference type="InterPro" id="IPR039426">
    <property type="entry name" value="TonB-dep_rcpt-like"/>
</dbReference>
<comment type="subcellular location">
    <subcellularLocation>
        <location evidence="1 12">Cell outer membrane</location>
        <topology evidence="1 12">Multi-pass membrane protein</topology>
    </subcellularLocation>
</comment>
<keyword evidence="8" id="KW-0406">Ion transport</keyword>
<evidence type="ECO:0000256" key="2">
    <source>
        <dbReference type="ARBA" id="ARBA00022448"/>
    </source>
</evidence>
<evidence type="ECO:0000256" key="12">
    <source>
        <dbReference type="PROSITE-ProRule" id="PRU01360"/>
    </source>
</evidence>
<keyword evidence="18" id="KW-0675">Receptor</keyword>
<dbReference type="Gene3D" id="2.40.170.20">
    <property type="entry name" value="TonB-dependent receptor, beta-barrel domain"/>
    <property type="match status" value="1"/>
</dbReference>